<protein>
    <recommendedName>
        <fullName evidence="5">Putative pre-16S rRNA nuclease</fullName>
        <ecNumber evidence="5">3.1.-.-</ecNumber>
    </recommendedName>
</protein>
<gene>
    <name evidence="8" type="ORF">SA2016_2157</name>
</gene>
<organism evidence="8 9">
    <name type="scientific">Sinomonas atrocyanea</name>
    <dbReference type="NCBI Taxonomy" id="37927"/>
    <lineage>
        <taxon>Bacteria</taxon>
        <taxon>Bacillati</taxon>
        <taxon>Actinomycetota</taxon>
        <taxon>Actinomycetes</taxon>
        <taxon>Micrococcales</taxon>
        <taxon>Micrococcaceae</taxon>
        <taxon>Sinomonas</taxon>
    </lineage>
</organism>
<evidence type="ECO:0000256" key="4">
    <source>
        <dbReference type="ARBA" id="ARBA00022801"/>
    </source>
</evidence>
<dbReference type="AlphaFoldDB" id="A0A127A136"/>
<dbReference type="HAMAP" id="MF_00651">
    <property type="entry name" value="Nuclease_YqgF"/>
    <property type="match status" value="1"/>
</dbReference>
<sequence length="183" mass="19362">MTAPHHPERPFPRGVRLAADVGTVRVGVAVCDPDGILPTPLKTLSRDPKRNSDIAVLAKEAAARGAVEVFVGLPRTLAGRETQSAALARSFAERLAVALDAAGTACGVRLVDERFSTVEAERSLRAAGMDAREQRRVVDQMAAVGILQHALDLIRGRGEAGDPVGVPEVRTGEIRSDDSDVRG</sequence>
<dbReference type="STRING" id="37927.SA2016_2157"/>
<keyword evidence="2 5" id="KW-0690">Ribosome biogenesis</keyword>
<evidence type="ECO:0000256" key="5">
    <source>
        <dbReference type="HAMAP-Rule" id="MF_00651"/>
    </source>
</evidence>
<reference evidence="8 9" key="1">
    <citation type="submission" date="2016-02" db="EMBL/GenBank/DDBJ databases">
        <title>Complete genome of Sinomonas atrocyanea KCTC 3377.</title>
        <authorList>
            <person name="Kim K.M."/>
        </authorList>
    </citation>
    <scope>NUCLEOTIDE SEQUENCE [LARGE SCALE GENOMIC DNA]</scope>
    <source>
        <strain evidence="8 9">KCTC 3377</strain>
    </source>
</reference>
<feature type="compositionally biased region" description="Basic and acidic residues" evidence="6">
    <location>
        <begin position="170"/>
        <end position="183"/>
    </location>
</feature>
<feature type="region of interest" description="Disordered" evidence="6">
    <location>
        <begin position="159"/>
        <end position="183"/>
    </location>
</feature>
<dbReference type="InterPro" id="IPR037027">
    <property type="entry name" value="YqgF/RNaseH-like_dom_sf"/>
</dbReference>
<keyword evidence="3 5" id="KW-0540">Nuclease</keyword>
<evidence type="ECO:0000256" key="1">
    <source>
        <dbReference type="ARBA" id="ARBA00022490"/>
    </source>
</evidence>
<dbReference type="PANTHER" id="PTHR33317:SF4">
    <property type="entry name" value="POLYNUCLEOTIDYL TRANSFERASE, RIBONUCLEASE H-LIKE SUPERFAMILY PROTEIN"/>
    <property type="match status" value="1"/>
</dbReference>
<dbReference type="InterPro" id="IPR005227">
    <property type="entry name" value="YqgF"/>
</dbReference>
<dbReference type="GO" id="GO:0016788">
    <property type="term" value="F:hydrolase activity, acting on ester bonds"/>
    <property type="evidence" value="ECO:0007669"/>
    <property type="project" value="UniProtKB-UniRule"/>
</dbReference>
<dbReference type="KEGG" id="satk:SA2016_2157"/>
<keyword evidence="1 5" id="KW-0963">Cytoplasm</keyword>
<dbReference type="SUPFAM" id="SSF53098">
    <property type="entry name" value="Ribonuclease H-like"/>
    <property type="match status" value="1"/>
</dbReference>
<dbReference type="Gene3D" id="3.30.420.140">
    <property type="entry name" value="YqgF/RNase H-like domain"/>
    <property type="match status" value="1"/>
</dbReference>
<evidence type="ECO:0000313" key="8">
    <source>
        <dbReference type="EMBL" id="AMM32826.1"/>
    </source>
</evidence>
<dbReference type="Proteomes" id="UP000070134">
    <property type="component" value="Chromosome"/>
</dbReference>
<evidence type="ECO:0000259" key="7">
    <source>
        <dbReference type="SMART" id="SM00732"/>
    </source>
</evidence>
<feature type="domain" description="YqgF/RNase H-like" evidence="7">
    <location>
        <begin position="14"/>
        <end position="120"/>
    </location>
</feature>
<comment type="similarity">
    <text evidence="5">Belongs to the YqgF HJR family.</text>
</comment>
<dbReference type="RefSeq" id="WP_066497932.1">
    <property type="nucleotide sequence ID" value="NZ_BJMO01000052.1"/>
</dbReference>
<evidence type="ECO:0000256" key="2">
    <source>
        <dbReference type="ARBA" id="ARBA00022517"/>
    </source>
</evidence>
<dbReference type="NCBIfam" id="TIGR00250">
    <property type="entry name" value="RNAse_H_YqgF"/>
    <property type="match status" value="1"/>
</dbReference>
<dbReference type="PATRIC" id="fig|37927.3.peg.2216"/>
<dbReference type="GO" id="GO:0000967">
    <property type="term" value="P:rRNA 5'-end processing"/>
    <property type="evidence" value="ECO:0007669"/>
    <property type="project" value="UniProtKB-UniRule"/>
</dbReference>
<dbReference type="InterPro" id="IPR012337">
    <property type="entry name" value="RNaseH-like_sf"/>
</dbReference>
<evidence type="ECO:0000256" key="6">
    <source>
        <dbReference type="SAM" id="MobiDB-lite"/>
    </source>
</evidence>
<evidence type="ECO:0000256" key="3">
    <source>
        <dbReference type="ARBA" id="ARBA00022722"/>
    </source>
</evidence>
<dbReference type="SMART" id="SM00732">
    <property type="entry name" value="YqgFc"/>
    <property type="match status" value="1"/>
</dbReference>
<dbReference type="InterPro" id="IPR006641">
    <property type="entry name" value="YqgF/RNaseH-like_dom"/>
</dbReference>
<dbReference type="GO" id="GO:0005829">
    <property type="term" value="C:cytosol"/>
    <property type="evidence" value="ECO:0007669"/>
    <property type="project" value="TreeGrafter"/>
</dbReference>
<keyword evidence="9" id="KW-1185">Reference proteome</keyword>
<dbReference type="OrthoDB" id="9790539at2"/>
<dbReference type="Pfam" id="PF03652">
    <property type="entry name" value="RuvX"/>
    <property type="match status" value="1"/>
</dbReference>
<dbReference type="EC" id="3.1.-.-" evidence="5"/>
<accession>A0A127A136</accession>
<proteinExistence type="inferred from homology"/>
<evidence type="ECO:0000313" key="9">
    <source>
        <dbReference type="Proteomes" id="UP000070134"/>
    </source>
</evidence>
<dbReference type="EMBL" id="CP014518">
    <property type="protein sequence ID" value="AMM32826.1"/>
    <property type="molecule type" value="Genomic_DNA"/>
</dbReference>
<comment type="function">
    <text evidence="5">Could be a nuclease involved in processing of the 5'-end of pre-16S rRNA.</text>
</comment>
<name>A0A127A136_9MICC</name>
<dbReference type="PANTHER" id="PTHR33317">
    <property type="entry name" value="POLYNUCLEOTIDYL TRANSFERASE, RIBONUCLEASE H-LIKE SUPERFAMILY PROTEIN"/>
    <property type="match status" value="1"/>
</dbReference>
<comment type="subcellular location">
    <subcellularLocation>
        <location evidence="5">Cytoplasm</location>
    </subcellularLocation>
</comment>
<dbReference type="CDD" id="cd16964">
    <property type="entry name" value="YqgF"/>
    <property type="match status" value="1"/>
</dbReference>
<dbReference type="GO" id="GO:0004518">
    <property type="term" value="F:nuclease activity"/>
    <property type="evidence" value="ECO:0007669"/>
    <property type="project" value="UniProtKB-KW"/>
</dbReference>
<keyword evidence="4 5" id="KW-0378">Hydrolase</keyword>